<evidence type="ECO:0000313" key="2">
    <source>
        <dbReference type="EMBL" id="MBN8660356.1"/>
    </source>
</evidence>
<protein>
    <recommendedName>
        <fullName evidence="1">EF-hand domain-containing protein</fullName>
    </recommendedName>
</protein>
<dbReference type="Gene3D" id="1.10.238.10">
    <property type="entry name" value="EF-hand"/>
    <property type="match status" value="1"/>
</dbReference>
<organism evidence="2 3">
    <name type="scientific">Candidatus Obscuribacter phosphatis</name>
    <dbReference type="NCBI Taxonomy" id="1906157"/>
    <lineage>
        <taxon>Bacteria</taxon>
        <taxon>Bacillati</taxon>
        <taxon>Candidatus Melainabacteria</taxon>
        <taxon>Candidatus Obscuribacterales</taxon>
        <taxon>Candidatus Obscuribacteraceae</taxon>
        <taxon>Candidatus Obscuribacter</taxon>
    </lineage>
</organism>
<dbReference type="PROSITE" id="PS50222">
    <property type="entry name" value="EF_HAND_2"/>
    <property type="match status" value="1"/>
</dbReference>
<dbReference type="InterPro" id="IPR011992">
    <property type="entry name" value="EF-hand-dom_pair"/>
</dbReference>
<dbReference type="InterPro" id="IPR018247">
    <property type="entry name" value="EF_Hand_1_Ca_BS"/>
</dbReference>
<sequence length="355" mass="37391">MANELLDLSTSPEKLAKALRNQFDNIDADGSGSITHAEVNDFAQHKDLNREQTAVSAFLQRHVYDIGALSKNRFLQTSDIDRMEMLAKFDPSGGSNSSKILVRSIAGGAAGGAAATTLDSQASASDYADGATKGAAVGAAIGVVAAIAEETKFQNAVRDKQAMADWGFFKGTRNESEQNEQPVRPGLQKRDIKEVAEKYLPMLDLNQNQSLSKAELAEGLKTSSKFIPDEVKPELKFINDNIEGISHLSEATLQVVDDKIDRGLASGRDLDVLAGKLKQEKPVTMTLGSAVLGAVGCAGGAVAGGLVANVPGAIGGCVAGAGLASGGKMAWNARGMEERNQRRAAIYTKLDSQLD</sequence>
<dbReference type="AlphaFoldDB" id="A0A8J7PCC8"/>
<feature type="domain" description="EF-hand" evidence="1">
    <location>
        <begin position="14"/>
        <end position="49"/>
    </location>
</feature>
<dbReference type="EMBL" id="JAFLCK010000009">
    <property type="protein sequence ID" value="MBN8660356.1"/>
    <property type="molecule type" value="Genomic_DNA"/>
</dbReference>
<evidence type="ECO:0000259" key="1">
    <source>
        <dbReference type="PROSITE" id="PS50222"/>
    </source>
</evidence>
<dbReference type="SUPFAM" id="SSF47473">
    <property type="entry name" value="EF-hand"/>
    <property type="match status" value="1"/>
</dbReference>
<comment type="caution">
    <text evidence="2">The sequence shown here is derived from an EMBL/GenBank/DDBJ whole genome shotgun (WGS) entry which is preliminary data.</text>
</comment>
<evidence type="ECO:0000313" key="3">
    <source>
        <dbReference type="Proteomes" id="UP000664277"/>
    </source>
</evidence>
<name>A0A8J7PCC8_9BACT</name>
<dbReference type="Proteomes" id="UP000664277">
    <property type="component" value="Unassembled WGS sequence"/>
</dbReference>
<dbReference type="InterPro" id="IPR002048">
    <property type="entry name" value="EF_hand_dom"/>
</dbReference>
<gene>
    <name evidence="2" type="ORF">J0M35_08350</name>
</gene>
<proteinExistence type="predicted"/>
<reference evidence="2" key="1">
    <citation type="submission" date="2021-02" db="EMBL/GenBank/DDBJ databases">
        <title>Genome-Resolved Metagenomics of a Microbial Community Performing Photosynthetic Biological Nutrient Removal.</title>
        <authorList>
            <person name="Mcdaniel E.A."/>
        </authorList>
    </citation>
    <scope>NUCLEOTIDE SEQUENCE</scope>
    <source>
        <strain evidence="2">UWPOB_OBS1</strain>
    </source>
</reference>
<dbReference type="GO" id="GO:0005509">
    <property type="term" value="F:calcium ion binding"/>
    <property type="evidence" value="ECO:0007669"/>
    <property type="project" value="InterPro"/>
</dbReference>
<dbReference type="PROSITE" id="PS00018">
    <property type="entry name" value="EF_HAND_1"/>
    <property type="match status" value="2"/>
</dbReference>
<accession>A0A8J7PCC8</accession>